<dbReference type="AlphaFoldDB" id="A0A1I7WJ57"/>
<keyword evidence="1" id="KW-1185">Reference proteome</keyword>
<evidence type="ECO:0000313" key="2">
    <source>
        <dbReference type="WBParaSite" id="Hba_05051"/>
    </source>
</evidence>
<sequence length="80" mass="9311">MRFSSDFTTDILCDCLQFNSKFAEKNNDLFNIGIVISVAKETITLDDFAKTRLGLCRYVLTLVRFNIFHVHIYSFNHSKL</sequence>
<evidence type="ECO:0000313" key="1">
    <source>
        <dbReference type="Proteomes" id="UP000095283"/>
    </source>
</evidence>
<accession>A0A1I7WJ57</accession>
<protein>
    <submittedName>
        <fullName evidence="2">Uncharacterized protein</fullName>
    </submittedName>
</protein>
<reference evidence="2" key="1">
    <citation type="submission" date="2016-11" db="UniProtKB">
        <authorList>
            <consortium name="WormBaseParasite"/>
        </authorList>
    </citation>
    <scope>IDENTIFICATION</scope>
</reference>
<proteinExistence type="predicted"/>
<name>A0A1I7WJ57_HETBA</name>
<organism evidence="1 2">
    <name type="scientific">Heterorhabditis bacteriophora</name>
    <name type="common">Entomopathogenic nematode worm</name>
    <dbReference type="NCBI Taxonomy" id="37862"/>
    <lineage>
        <taxon>Eukaryota</taxon>
        <taxon>Metazoa</taxon>
        <taxon>Ecdysozoa</taxon>
        <taxon>Nematoda</taxon>
        <taxon>Chromadorea</taxon>
        <taxon>Rhabditida</taxon>
        <taxon>Rhabditina</taxon>
        <taxon>Rhabditomorpha</taxon>
        <taxon>Strongyloidea</taxon>
        <taxon>Heterorhabditidae</taxon>
        <taxon>Heterorhabditis</taxon>
    </lineage>
</organism>
<dbReference type="Proteomes" id="UP000095283">
    <property type="component" value="Unplaced"/>
</dbReference>
<dbReference type="WBParaSite" id="Hba_05051">
    <property type="protein sequence ID" value="Hba_05051"/>
    <property type="gene ID" value="Hba_05051"/>
</dbReference>